<dbReference type="EMBL" id="DS548035">
    <property type="protein sequence ID" value="EDR29501.1"/>
    <property type="molecule type" value="Genomic_DNA"/>
</dbReference>
<organism evidence="4">
    <name type="scientific">Entamoeba dispar (strain ATCC PRA-260 / SAW760)</name>
    <dbReference type="NCBI Taxonomy" id="370354"/>
    <lineage>
        <taxon>Eukaryota</taxon>
        <taxon>Amoebozoa</taxon>
        <taxon>Evosea</taxon>
        <taxon>Archamoebae</taxon>
        <taxon>Mastigamoebida</taxon>
        <taxon>Entamoebidae</taxon>
        <taxon>Entamoeba</taxon>
    </lineage>
</organism>
<accession>B0E7J9</accession>
<evidence type="ECO:0000256" key="2">
    <source>
        <dbReference type="SAM" id="Phobius"/>
    </source>
</evidence>
<dbReference type="GeneID" id="5879254"/>
<feature type="region of interest" description="Disordered" evidence="1">
    <location>
        <begin position="1"/>
        <end position="20"/>
    </location>
</feature>
<evidence type="ECO:0000256" key="1">
    <source>
        <dbReference type="SAM" id="MobiDB-lite"/>
    </source>
</evidence>
<name>B0E7J9_ENTDS</name>
<sequence>MTDIQNRPSAPIIPDPQEQYYTGQVPSQYELEIEPYEAPPQYPYQPFSSNLNYAPCVDEEADSNIELPKKKGLSSSSSEEMKKPQRGSSKKSNSYLLMIIIADKLLFILWVATLTTFILIDKLRHDN</sequence>
<dbReference type="VEuPathDB" id="AmoebaDB:EDI_095680"/>
<keyword evidence="2" id="KW-1133">Transmembrane helix</keyword>
<keyword evidence="2" id="KW-0472">Membrane</keyword>
<dbReference type="Proteomes" id="UP000008076">
    <property type="component" value="Unassembled WGS sequence"/>
</dbReference>
<gene>
    <name evidence="3" type="ORF">EDI_095680</name>
</gene>
<feature type="region of interest" description="Disordered" evidence="1">
    <location>
        <begin position="62"/>
        <end position="91"/>
    </location>
</feature>
<feature type="transmembrane region" description="Helical" evidence="2">
    <location>
        <begin position="95"/>
        <end position="120"/>
    </location>
</feature>
<protein>
    <submittedName>
        <fullName evidence="3">Uncharacterized protein</fullName>
    </submittedName>
</protein>
<dbReference type="RefSeq" id="XP_001734352.1">
    <property type="nucleotide sequence ID" value="XM_001734300.1"/>
</dbReference>
<evidence type="ECO:0000313" key="3">
    <source>
        <dbReference type="EMBL" id="EDR29501.1"/>
    </source>
</evidence>
<dbReference type="AlphaFoldDB" id="B0E7J9"/>
<dbReference type="KEGG" id="edi:EDI_095680"/>
<reference evidence="4" key="1">
    <citation type="submission" date="2007-12" db="EMBL/GenBank/DDBJ databases">
        <title>Annotation of Entamoeba dispar SAW760.</title>
        <authorList>
            <person name="Lorenzi H."/>
            <person name="Inman J."/>
            <person name="Schobel S."/>
            <person name="Amedeo P."/>
            <person name="Caler E."/>
        </authorList>
    </citation>
    <scope>NUCLEOTIDE SEQUENCE [LARGE SCALE GENOMIC DNA]</scope>
    <source>
        <strain evidence="4">ATCC PRA-260 / SAW760</strain>
    </source>
</reference>
<proteinExistence type="predicted"/>
<keyword evidence="2" id="KW-0812">Transmembrane</keyword>
<evidence type="ECO:0000313" key="4">
    <source>
        <dbReference type="Proteomes" id="UP000008076"/>
    </source>
</evidence>
<keyword evidence="4" id="KW-1185">Reference proteome</keyword>